<dbReference type="RefSeq" id="WP_171319358.1">
    <property type="nucleotide sequence ID" value="NZ_JABFCY010000017.1"/>
</dbReference>
<name>A0A849KXT4_9HYPH</name>
<reference evidence="1 2" key="1">
    <citation type="submission" date="2020-05" db="EMBL/GenBank/DDBJ databases">
        <title>Draft Genome Sequence of Ochrobactrum soli Isolated from Stable Fly Gut.</title>
        <authorList>
            <person name="Pileggi M.T."/>
            <person name="Vazhakkala L.J."/>
            <person name="Wong C.N."/>
        </authorList>
    </citation>
    <scope>NUCLEOTIDE SEQUENCE [LARGE SCALE GENOMIC DNA]</scope>
    <source>
        <strain evidence="1 2">MTP-C0764</strain>
    </source>
</reference>
<protein>
    <submittedName>
        <fullName evidence="1">Plasmid maintenance system killer</fullName>
    </submittedName>
</protein>
<proteinExistence type="predicted"/>
<dbReference type="PANTHER" id="PTHR40266:SF2">
    <property type="entry name" value="TOXIN HIGB-1"/>
    <property type="match status" value="1"/>
</dbReference>
<dbReference type="EMBL" id="JABFCY010000017">
    <property type="protein sequence ID" value="NNU62954.1"/>
    <property type="molecule type" value="Genomic_DNA"/>
</dbReference>
<organism evidence="1 2">
    <name type="scientific">Ochrobactrum soli</name>
    <dbReference type="NCBI Taxonomy" id="2448455"/>
    <lineage>
        <taxon>Bacteria</taxon>
        <taxon>Pseudomonadati</taxon>
        <taxon>Pseudomonadota</taxon>
        <taxon>Alphaproteobacteria</taxon>
        <taxon>Hyphomicrobiales</taxon>
        <taxon>Brucellaceae</taxon>
        <taxon>Brucella/Ochrobactrum group</taxon>
        <taxon>Ochrobactrum</taxon>
    </lineage>
</organism>
<keyword evidence="2" id="KW-1185">Reference proteome</keyword>
<evidence type="ECO:0000313" key="1">
    <source>
        <dbReference type="EMBL" id="NNU62954.1"/>
    </source>
</evidence>
<dbReference type="AlphaFoldDB" id="A0A849KXT4"/>
<gene>
    <name evidence="1" type="ORF">HKX02_22225</name>
</gene>
<dbReference type="SUPFAM" id="SSF143011">
    <property type="entry name" value="RelE-like"/>
    <property type="match status" value="1"/>
</dbReference>
<comment type="caution">
    <text evidence="1">The sequence shown here is derived from an EMBL/GenBank/DDBJ whole genome shotgun (WGS) entry which is preliminary data.</text>
</comment>
<dbReference type="InterPro" id="IPR035093">
    <property type="entry name" value="RelE/ParE_toxin_dom_sf"/>
</dbReference>
<dbReference type="Proteomes" id="UP000574931">
    <property type="component" value="Unassembled WGS sequence"/>
</dbReference>
<dbReference type="InterPro" id="IPR007711">
    <property type="entry name" value="HigB-1"/>
</dbReference>
<dbReference type="PANTHER" id="PTHR40266">
    <property type="entry name" value="TOXIN HIGB-1"/>
    <property type="match status" value="1"/>
</dbReference>
<dbReference type="Pfam" id="PF05015">
    <property type="entry name" value="HigB-like_toxin"/>
    <property type="match status" value="1"/>
</dbReference>
<accession>A0A849KXT4</accession>
<dbReference type="Gene3D" id="3.30.2310.20">
    <property type="entry name" value="RelE-like"/>
    <property type="match status" value="1"/>
</dbReference>
<evidence type="ECO:0000313" key="2">
    <source>
        <dbReference type="Proteomes" id="UP000574931"/>
    </source>
</evidence>
<sequence length="91" mass="10717">MIKSFRNKELAALWNTGKSRIDARMHKRIIVRLSRLHVSQTPEEMNVPGFDFHALHGFNPVRFTVHVNGPWCITFVFENGDAYQVDYEQYH</sequence>